<organism evidence="2">
    <name type="scientific">viral metagenome</name>
    <dbReference type="NCBI Taxonomy" id="1070528"/>
    <lineage>
        <taxon>unclassified sequences</taxon>
        <taxon>metagenomes</taxon>
        <taxon>organismal metagenomes</taxon>
    </lineage>
</organism>
<keyword evidence="1" id="KW-1133">Transmembrane helix</keyword>
<protein>
    <submittedName>
        <fullName evidence="2">Uncharacterized protein</fullName>
    </submittedName>
</protein>
<evidence type="ECO:0000313" key="2">
    <source>
        <dbReference type="EMBL" id="QHU28110.1"/>
    </source>
</evidence>
<dbReference type="EMBL" id="MN740469">
    <property type="protein sequence ID" value="QHU28110.1"/>
    <property type="molecule type" value="Genomic_DNA"/>
</dbReference>
<sequence length="107" mass="12278">MFNLVEDSYSSKIEHNLIRARQNSDSWFSFGFNIISLGLVLSSFIYFLYSSYNPKQIEKQEHIKYQALPWLSAVKNVPSNEQYGQDPQIEIRGGISGFSDRSSASIF</sequence>
<evidence type="ECO:0000256" key="1">
    <source>
        <dbReference type="SAM" id="Phobius"/>
    </source>
</evidence>
<keyword evidence="1" id="KW-0472">Membrane</keyword>
<accession>A0A6C0LCP7</accession>
<reference evidence="2" key="1">
    <citation type="journal article" date="2020" name="Nature">
        <title>Giant virus diversity and host interactions through global metagenomics.</title>
        <authorList>
            <person name="Schulz F."/>
            <person name="Roux S."/>
            <person name="Paez-Espino D."/>
            <person name="Jungbluth S."/>
            <person name="Walsh D.A."/>
            <person name="Denef V.J."/>
            <person name="McMahon K.D."/>
            <person name="Konstantinidis K.T."/>
            <person name="Eloe-Fadrosh E.A."/>
            <person name="Kyrpides N.C."/>
            <person name="Woyke T."/>
        </authorList>
    </citation>
    <scope>NUCLEOTIDE SEQUENCE</scope>
    <source>
        <strain evidence="2">GVMAG-M-3300027770-17</strain>
    </source>
</reference>
<dbReference type="AlphaFoldDB" id="A0A6C0LCP7"/>
<feature type="transmembrane region" description="Helical" evidence="1">
    <location>
        <begin position="27"/>
        <end position="49"/>
    </location>
</feature>
<keyword evidence="1" id="KW-0812">Transmembrane</keyword>
<proteinExistence type="predicted"/>
<name>A0A6C0LCP7_9ZZZZ</name>